<feature type="transmembrane region" description="Helical" evidence="7">
    <location>
        <begin position="96"/>
        <end position="116"/>
    </location>
</feature>
<evidence type="ECO:0000313" key="9">
    <source>
        <dbReference type="Proteomes" id="UP001224428"/>
    </source>
</evidence>
<evidence type="ECO:0000256" key="7">
    <source>
        <dbReference type="SAM" id="Phobius"/>
    </source>
</evidence>
<evidence type="ECO:0000313" key="8">
    <source>
        <dbReference type="EMBL" id="MDJ1645668.1"/>
    </source>
</evidence>
<feature type="transmembrane region" description="Helical" evidence="7">
    <location>
        <begin position="200"/>
        <end position="221"/>
    </location>
</feature>
<keyword evidence="2" id="KW-1003">Cell membrane</keyword>
<protein>
    <recommendedName>
        <fullName evidence="10">ABC transporter permease</fullName>
    </recommendedName>
</protein>
<keyword evidence="3 7" id="KW-0812">Transmembrane</keyword>
<sequence length="615" mass="70012">MNKSSIWSRFSSFFANEDNVSARRKIFSSLWAILIGILISSVLLLFLKINPLRFFAVIIGKSLHPRFINRFLVTIAVLIFSSIAVGIGFKAGMFNIGIPGQMMASGITSVVIIAYWKLSASSLAVSLIAGMLVALITGAIAGILKAYLNINEVVVTILLNWIVFYICWQLLSSDHLPFKNDMASVSGQSILLGVPALDTIWMSLIIMFGAIAFAIVMWFVLKRTTIGYRIKMTGFNKDASIYSGTNEKLLIITLMGFSAMVAGIAGFLWFVFEEKQMILSSGPVSIGFDSIAVSLLAHNSPIGSIFTSIFYSFITVGSVSLQSLNSLLDQSTVQIITGIIIYLSAISVIFSKFRLVSRIVKLWILIKSKAYFILPTNKKLLDNLQKQKMKIETLLTKHHLNTSKVMILEDKLSKLNIKIATIENESDKCDCHNLIKLHYKALSTKIFDLSNQKSQNKFNYKESEEYLSFEISNLNSLIDSFTNSIKQRKIAILRGYLLVRYFLFIRFKRNKKLNKIINSYNKEQWKLLRNKLKNMLSVSTRKMHEEEKLHYFKKLSIEKRNVNHQLANLGFFDQKAIKEQYKTQVIDIKNIYSNAINDLIQEFKDYNKWFKMEVM</sequence>
<evidence type="ECO:0000256" key="6">
    <source>
        <dbReference type="SAM" id="Coils"/>
    </source>
</evidence>
<feature type="transmembrane region" description="Helical" evidence="7">
    <location>
        <begin position="26"/>
        <end position="47"/>
    </location>
</feature>
<evidence type="ECO:0000256" key="5">
    <source>
        <dbReference type="ARBA" id="ARBA00023136"/>
    </source>
</evidence>
<proteinExistence type="predicted"/>
<keyword evidence="4 7" id="KW-1133">Transmembrane helix</keyword>
<feature type="transmembrane region" description="Helical" evidence="7">
    <location>
        <begin position="249"/>
        <end position="272"/>
    </location>
</feature>
<feature type="coiled-coil region" evidence="6">
    <location>
        <begin position="377"/>
        <end position="425"/>
    </location>
</feature>
<dbReference type="InterPro" id="IPR001851">
    <property type="entry name" value="ABC_transp_permease"/>
</dbReference>
<dbReference type="PANTHER" id="PTHR47089:SF1">
    <property type="entry name" value="GUANOSINE ABC TRANSPORTER PERMEASE PROTEIN NUPP"/>
    <property type="match status" value="1"/>
</dbReference>
<evidence type="ECO:0008006" key="10">
    <source>
        <dbReference type="Google" id="ProtNLM"/>
    </source>
</evidence>
<comment type="subcellular location">
    <subcellularLocation>
        <location evidence="1">Cell membrane</location>
        <topology evidence="1">Multi-pass membrane protein</topology>
    </subcellularLocation>
</comment>
<evidence type="ECO:0000256" key="4">
    <source>
        <dbReference type="ARBA" id="ARBA00022989"/>
    </source>
</evidence>
<dbReference type="GO" id="GO:0022857">
    <property type="term" value="F:transmembrane transporter activity"/>
    <property type="evidence" value="ECO:0007669"/>
    <property type="project" value="InterPro"/>
</dbReference>
<comment type="caution">
    <text evidence="8">The sequence shown here is derived from an EMBL/GenBank/DDBJ whole genome shotgun (WGS) entry which is preliminary data.</text>
</comment>
<dbReference type="PANTHER" id="PTHR47089">
    <property type="entry name" value="ABC TRANSPORTER, PERMEASE PROTEIN"/>
    <property type="match status" value="1"/>
</dbReference>
<evidence type="ECO:0000256" key="1">
    <source>
        <dbReference type="ARBA" id="ARBA00004651"/>
    </source>
</evidence>
<feature type="transmembrane region" description="Helical" evidence="7">
    <location>
        <begin position="67"/>
        <end position="89"/>
    </location>
</feature>
<feature type="transmembrane region" description="Helical" evidence="7">
    <location>
        <begin position="153"/>
        <end position="171"/>
    </location>
</feature>
<dbReference type="AlphaFoldDB" id="A0AAJ1PS19"/>
<evidence type="ECO:0000256" key="2">
    <source>
        <dbReference type="ARBA" id="ARBA00022475"/>
    </source>
</evidence>
<name>A0AAJ1PS19_9MOLU</name>
<organism evidence="8 9">
    <name type="scientific">Mycoplasma phocimorsus</name>
    <dbReference type="NCBI Taxonomy" id="3045839"/>
    <lineage>
        <taxon>Bacteria</taxon>
        <taxon>Bacillati</taxon>
        <taxon>Mycoplasmatota</taxon>
        <taxon>Mollicutes</taxon>
        <taxon>Mycoplasmataceae</taxon>
        <taxon>Mycoplasma</taxon>
    </lineage>
</organism>
<keyword evidence="6" id="KW-0175">Coiled coil</keyword>
<dbReference type="Pfam" id="PF02653">
    <property type="entry name" value="BPD_transp_2"/>
    <property type="match status" value="1"/>
</dbReference>
<feature type="transmembrane region" description="Helical" evidence="7">
    <location>
        <begin position="333"/>
        <end position="351"/>
    </location>
</feature>
<evidence type="ECO:0000256" key="3">
    <source>
        <dbReference type="ARBA" id="ARBA00022692"/>
    </source>
</evidence>
<dbReference type="RefSeq" id="WP_283827175.1">
    <property type="nucleotide sequence ID" value="NZ_JASDDP010000010.1"/>
</dbReference>
<dbReference type="CDD" id="cd06580">
    <property type="entry name" value="TM_PBP1_transp_TpRbsC_like"/>
    <property type="match status" value="1"/>
</dbReference>
<feature type="transmembrane region" description="Helical" evidence="7">
    <location>
        <begin position="122"/>
        <end position="144"/>
    </location>
</feature>
<dbReference type="Proteomes" id="UP001224428">
    <property type="component" value="Unassembled WGS sequence"/>
</dbReference>
<reference evidence="8" key="1">
    <citation type="submission" date="2023-05" db="EMBL/GenBank/DDBJ databases">
        <title>Mycoplasma phocimorsus sp. nov., isolated from Scandinavian patients with seal finger or septic arthritis after contact with seals.</title>
        <authorList>
            <person name="Skafte-Holm A."/>
            <person name="Pedersen T.R."/>
            <person name="Froelund M."/>
            <person name="Stegger M."/>
            <person name="Qvortrup K."/>
            <person name="Michaels D.L."/>
            <person name="Brown D.R."/>
            <person name="Jensen J.S."/>
        </authorList>
    </citation>
    <scope>NUCLEOTIDE SEQUENCE</scope>
    <source>
        <strain evidence="8">M5725</strain>
    </source>
</reference>
<accession>A0AAJ1PS19</accession>
<feature type="transmembrane region" description="Helical" evidence="7">
    <location>
        <begin position="304"/>
        <end position="321"/>
    </location>
</feature>
<keyword evidence="5 7" id="KW-0472">Membrane</keyword>
<dbReference type="GO" id="GO:0005886">
    <property type="term" value="C:plasma membrane"/>
    <property type="evidence" value="ECO:0007669"/>
    <property type="project" value="UniProtKB-SubCell"/>
</dbReference>
<dbReference type="EMBL" id="JASDDP010000010">
    <property type="protein sequence ID" value="MDJ1645668.1"/>
    <property type="molecule type" value="Genomic_DNA"/>
</dbReference>
<keyword evidence="9" id="KW-1185">Reference proteome</keyword>
<gene>
    <name evidence="8" type="ORF">QLQ80_00995</name>
</gene>